<dbReference type="SMART" id="SM00342">
    <property type="entry name" value="HTH_ARAC"/>
    <property type="match status" value="1"/>
</dbReference>
<dbReference type="InterPro" id="IPR046532">
    <property type="entry name" value="DUF6597"/>
</dbReference>
<gene>
    <name evidence="5" type="ORF">FZC85_04430</name>
</gene>
<dbReference type="Gene3D" id="1.10.10.60">
    <property type="entry name" value="Homeodomain-like"/>
    <property type="match status" value="1"/>
</dbReference>
<dbReference type="Proteomes" id="UP000324269">
    <property type="component" value="Unassembled WGS sequence"/>
</dbReference>
<dbReference type="GO" id="GO:0043565">
    <property type="term" value="F:sequence-specific DNA binding"/>
    <property type="evidence" value="ECO:0007669"/>
    <property type="project" value="InterPro"/>
</dbReference>
<keyword evidence="3" id="KW-0804">Transcription</keyword>
<dbReference type="RefSeq" id="WP_148967962.1">
    <property type="nucleotide sequence ID" value="NZ_JBNIKW010000001.1"/>
</dbReference>
<dbReference type="Pfam" id="PF20240">
    <property type="entry name" value="DUF6597"/>
    <property type="match status" value="1"/>
</dbReference>
<reference evidence="5 6" key="1">
    <citation type="submission" date="2019-08" db="EMBL/GenBank/DDBJ databases">
        <title>Bacillus genomes from the desert of Cuatro Cienegas, Coahuila.</title>
        <authorList>
            <person name="Olmedo-Alvarez G."/>
        </authorList>
    </citation>
    <scope>NUCLEOTIDE SEQUENCE [LARGE SCALE GENOMIC DNA]</scope>
    <source>
        <strain evidence="5 6">CH87b_3T</strain>
    </source>
</reference>
<dbReference type="Pfam" id="PF12833">
    <property type="entry name" value="HTH_18"/>
    <property type="match status" value="1"/>
</dbReference>
<keyword evidence="2" id="KW-0238">DNA-binding</keyword>
<name>A0A5D4U466_9BACI</name>
<dbReference type="OrthoDB" id="323290at2"/>
<evidence type="ECO:0000256" key="3">
    <source>
        <dbReference type="ARBA" id="ARBA00023163"/>
    </source>
</evidence>
<dbReference type="SUPFAM" id="SSF46689">
    <property type="entry name" value="Homeodomain-like"/>
    <property type="match status" value="1"/>
</dbReference>
<dbReference type="PROSITE" id="PS01124">
    <property type="entry name" value="HTH_ARAC_FAMILY_2"/>
    <property type="match status" value="1"/>
</dbReference>
<dbReference type="AlphaFoldDB" id="A0A5D4U466"/>
<dbReference type="PRINTS" id="PR00032">
    <property type="entry name" value="HTHARAC"/>
</dbReference>
<evidence type="ECO:0000313" key="5">
    <source>
        <dbReference type="EMBL" id="TYS88665.1"/>
    </source>
</evidence>
<dbReference type="GO" id="GO:0003700">
    <property type="term" value="F:DNA-binding transcription factor activity"/>
    <property type="evidence" value="ECO:0007669"/>
    <property type="project" value="InterPro"/>
</dbReference>
<feature type="domain" description="HTH araC/xylS-type" evidence="4">
    <location>
        <begin position="156"/>
        <end position="257"/>
    </location>
</feature>
<accession>A0A5D4U466</accession>
<comment type="caution">
    <text evidence="5">The sequence shown here is derived from an EMBL/GenBank/DDBJ whole genome shotgun (WGS) entry which is preliminary data.</text>
</comment>
<protein>
    <submittedName>
        <fullName evidence="5">AraC family transcriptional regulator</fullName>
    </submittedName>
</protein>
<evidence type="ECO:0000256" key="1">
    <source>
        <dbReference type="ARBA" id="ARBA00023015"/>
    </source>
</evidence>
<dbReference type="InterPro" id="IPR050204">
    <property type="entry name" value="AraC_XylS_family_regulators"/>
</dbReference>
<sequence length="266" mass="31222">MKFEVRKPDKNLRPWIECYWNVELHTGTEDKTELILPNGKIEMIFALEGNYKVMNRRTRSVNYSWLSGCHYEPLEINYRGKSNLIGIRFYPHGIFPFLEIPIGETVNQVDSLHSIWGFFQEEMYEALCMVKENAEIYPLLDQFLIRKISEKKTKQYKVITGIVNQLKMNPNQSIPTLAASLGFTQRHLTRIFHDHTGLNPKLLAQVYRFEKAYSSLYFHSHNEVADLISQLGYYDQSHFNKEFKRFSGMTPGEYKRRASGSENFLS</sequence>
<evidence type="ECO:0000313" key="6">
    <source>
        <dbReference type="Proteomes" id="UP000324269"/>
    </source>
</evidence>
<proteinExistence type="predicted"/>
<organism evidence="5 6">
    <name type="scientific">Rossellomorea aquimaris</name>
    <dbReference type="NCBI Taxonomy" id="189382"/>
    <lineage>
        <taxon>Bacteria</taxon>
        <taxon>Bacillati</taxon>
        <taxon>Bacillota</taxon>
        <taxon>Bacilli</taxon>
        <taxon>Bacillales</taxon>
        <taxon>Bacillaceae</taxon>
        <taxon>Rossellomorea</taxon>
    </lineage>
</organism>
<dbReference type="InterPro" id="IPR018060">
    <property type="entry name" value="HTH_AraC"/>
</dbReference>
<keyword evidence="1" id="KW-0805">Transcription regulation</keyword>
<dbReference type="EMBL" id="VTEZ01000001">
    <property type="protein sequence ID" value="TYS88665.1"/>
    <property type="molecule type" value="Genomic_DNA"/>
</dbReference>
<dbReference type="PANTHER" id="PTHR46796">
    <property type="entry name" value="HTH-TYPE TRANSCRIPTIONAL ACTIVATOR RHAS-RELATED"/>
    <property type="match status" value="1"/>
</dbReference>
<evidence type="ECO:0000256" key="2">
    <source>
        <dbReference type="ARBA" id="ARBA00023125"/>
    </source>
</evidence>
<dbReference type="PANTHER" id="PTHR46796:SF13">
    <property type="entry name" value="HTH-TYPE TRANSCRIPTIONAL ACTIVATOR RHAS"/>
    <property type="match status" value="1"/>
</dbReference>
<evidence type="ECO:0000259" key="4">
    <source>
        <dbReference type="PROSITE" id="PS01124"/>
    </source>
</evidence>
<dbReference type="InterPro" id="IPR020449">
    <property type="entry name" value="Tscrpt_reg_AraC-type_HTH"/>
</dbReference>
<dbReference type="InterPro" id="IPR009057">
    <property type="entry name" value="Homeodomain-like_sf"/>
</dbReference>